<evidence type="ECO:0000313" key="2">
    <source>
        <dbReference type="Proteomes" id="UP000002895"/>
    </source>
</evidence>
<keyword evidence="2" id="KW-1185">Reference proteome</keyword>
<sequence>MSVIFFFFSFRYTANVKKNERIEEKNMNYWMKTIINRLETAYQTRFDMKASLVFLNDAYQNSIELIKAVDEKPSNELEEFLELFMTTRDLFIRQLVDRYPSNYHDVEVQIQKLKAYSD</sequence>
<reference evidence="1 2" key="1">
    <citation type="journal article" date="2012" name="J. Bacteriol.">
        <title>Genome sequence of Enterococcus hirae (Streptococcus faecalis) ATCC 9790, a model organism for the study of ion transport, bioenergetics, and copper homeostasis.</title>
        <authorList>
            <person name="Gaechter T."/>
            <person name="Wunderlin C."/>
            <person name="Schmidheini T."/>
            <person name="Solioz M."/>
        </authorList>
    </citation>
    <scope>NUCLEOTIDE SEQUENCE [LARGE SCALE GENOMIC DNA]</scope>
    <source>
        <strain evidence="2">ATCC 9790 / DSM 20160 / JCM 8729 / LMG 6399 / NBRC 3181 / NCIMB 6459 / NCDO 1258 / NCTC 12367 / WDCM 00089 / R</strain>
    </source>
</reference>
<proteinExistence type="predicted"/>
<dbReference type="eggNOG" id="ENOG502ZGKJ">
    <property type="taxonomic scope" value="Bacteria"/>
</dbReference>
<dbReference type="PATRIC" id="fig|768486.3.peg.1514"/>
<evidence type="ECO:0000313" key="1">
    <source>
        <dbReference type="EMBL" id="AFM70520.1"/>
    </source>
</evidence>
<accession>I6S1F0</accession>
<dbReference type="AlphaFoldDB" id="I6S1F0"/>
<dbReference type="KEGG" id="ehr:EHR_07930"/>
<organism evidence="1 2">
    <name type="scientific">Enterococcus hirae (strain ATCC 9790 / DSM 20160 / JCM 8729 / LMG 6399 / NBRC 3181 / NCIMB 6459 / NCDO 1258 / NCTC 12367 / WDCM 00089 / R)</name>
    <dbReference type="NCBI Taxonomy" id="768486"/>
    <lineage>
        <taxon>Bacteria</taxon>
        <taxon>Bacillati</taxon>
        <taxon>Bacillota</taxon>
        <taxon>Bacilli</taxon>
        <taxon>Lactobacillales</taxon>
        <taxon>Enterococcaceae</taxon>
        <taxon>Enterococcus</taxon>
    </lineage>
</organism>
<dbReference type="HOGENOM" id="CLU_167454_0_0_9"/>
<dbReference type="EMBL" id="CP003504">
    <property type="protein sequence ID" value="AFM70520.1"/>
    <property type="molecule type" value="Genomic_DNA"/>
</dbReference>
<dbReference type="Proteomes" id="UP000002895">
    <property type="component" value="Chromosome"/>
</dbReference>
<protein>
    <submittedName>
        <fullName evidence="1">Uncharacterized protein</fullName>
    </submittedName>
</protein>
<gene>
    <name evidence="1" type="ordered locus">EHR_07930</name>
</gene>
<name>I6S1F0_ENTHA</name>